<evidence type="ECO:0000256" key="7">
    <source>
        <dbReference type="ARBA" id="ARBA00023284"/>
    </source>
</evidence>
<dbReference type="GO" id="GO:0005783">
    <property type="term" value="C:endoplasmic reticulum"/>
    <property type="evidence" value="ECO:0007669"/>
    <property type="project" value="TreeGrafter"/>
</dbReference>
<dbReference type="InterPro" id="IPR036249">
    <property type="entry name" value="Thioredoxin-like_sf"/>
</dbReference>
<dbReference type="EC" id="5.3.4.1" evidence="4"/>
<comment type="similarity">
    <text evidence="3">Belongs to the protein disulfide isomerase family.</text>
</comment>
<dbReference type="Gene3D" id="3.40.30.10">
    <property type="entry name" value="Glutaredoxin"/>
    <property type="match status" value="5"/>
</dbReference>
<evidence type="ECO:0000256" key="4">
    <source>
        <dbReference type="ARBA" id="ARBA00012723"/>
    </source>
</evidence>
<dbReference type="CDD" id="cd02947">
    <property type="entry name" value="TRX_family"/>
    <property type="match status" value="1"/>
</dbReference>
<dbReference type="AlphaFoldDB" id="A0A1W0WMP8"/>
<comment type="catalytic activity">
    <reaction evidence="1">
        <text>Catalyzes the rearrangement of -S-S- bonds in proteins.</text>
        <dbReference type="EC" id="5.3.4.1"/>
    </reaction>
</comment>
<feature type="chain" id="PRO_5012686899" description="protein disulfide-isomerase" evidence="8">
    <location>
        <begin position="28"/>
        <end position="630"/>
    </location>
</feature>
<keyword evidence="6" id="KW-0413">Isomerase</keyword>
<dbReference type="SUPFAM" id="SSF52833">
    <property type="entry name" value="Thioredoxin-like"/>
    <property type="match status" value="4"/>
</dbReference>
<feature type="domain" description="Thioredoxin" evidence="9">
    <location>
        <begin position="38"/>
        <end position="139"/>
    </location>
</feature>
<evidence type="ECO:0000256" key="1">
    <source>
        <dbReference type="ARBA" id="ARBA00001182"/>
    </source>
</evidence>
<keyword evidence="5" id="KW-0256">Endoplasmic reticulum</keyword>
<evidence type="ECO:0000256" key="6">
    <source>
        <dbReference type="ARBA" id="ARBA00023235"/>
    </source>
</evidence>
<name>A0A1W0WMP8_HYPEX</name>
<evidence type="ECO:0000259" key="9">
    <source>
        <dbReference type="Pfam" id="PF00085"/>
    </source>
</evidence>
<evidence type="ECO:0000256" key="3">
    <source>
        <dbReference type="ARBA" id="ARBA00006347"/>
    </source>
</evidence>
<evidence type="ECO:0000313" key="10">
    <source>
        <dbReference type="EMBL" id="OQV16465.1"/>
    </source>
</evidence>
<dbReference type="GO" id="GO:0006457">
    <property type="term" value="P:protein folding"/>
    <property type="evidence" value="ECO:0007669"/>
    <property type="project" value="TreeGrafter"/>
</dbReference>
<comment type="caution">
    <text evidence="10">The sequence shown here is derived from an EMBL/GenBank/DDBJ whole genome shotgun (WGS) entry which is preliminary data.</text>
</comment>
<dbReference type="Pfam" id="PF13848">
    <property type="entry name" value="Thioredoxin_6"/>
    <property type="match status" value="1"/>
</dbReference>
<dbReference type="OrthoDB" id="427280at2759"/>
<keyword evidence="11" id="KW-1185">Reference proteome</keyword>
<dbReference type="InterPro" id="IPR013766">
    <property type="entry name" value="Thioredoxin_domain"/>
</dbReference>
<dbReference type="GO" id="GO:0003756">
    <property type="term" value="F:protein disulfide isomerase activity"/>
    <property type="evidence" value="ECO:0007669"/>
    <property type="project" value="TreeGrafter"/>
</dbReference>
<comment type="subcellular location">
    <subcellularLocation>
        <location evidence="2">Endoplasmic reticulum lumen</location>
    </subcellularLocation>
</comment>
<reference evidence="11" key="1">
    <citation type="submission" date="2017-01" db="EMBL/GenBank/DDBJ databases">
        <title>Comparative genomics of anhydrobiosis in the tardigrade Hypsibius dujardini.</title>
        <authorList>
            <person name="Yoshida Y."/>
            <person name="Koutsovoulos G."/>
            <person name="Laetsch D."/>
            <person name="Stevens L."/>
            <person name="Kumar S."/>
            <person name="Horikawa D."/>
            <person name="Ishino K."/>
            <person name="Komine S."/>
            <person name="Tomita M."/>
            <person name="Blaxter M."/>
            <person name="Arakawa K."/>
        </authorList>
    </citation>
    <scope>NUCLEOTIDE SEQUENCE [LARGE SCALE GENOMIC DNA]</scope>
    <source>
        <strain evidence="11">Z151</strain>
    </source>
</reference>
<dbReference type="PANTHER" id="PTHR18929">
    <property type="entry name" value="PROTEIN DISULFIDE ISOMERASE"/>
    <property type="match status" value="1"/>
</dbReference>
<protein>
    <recommendedName>
        <fullName evidence="4">protein disulfide-isomerase</fullName>
        <ecNumber evidence="4">5.3.4.1</ecNumber>
    </recommendedName>
</protein>
<evidence type="ECO:0000313" key="11">
    <source>
        <dbReference type="Proteomes" id="UP000192578"/>
    </source>
</evidence>
<organism evidence="10 11">
    <name type="scientific">Hypsibius exemplaris</name>
    <name type="common">Freshwater tardigrade</name>
    <dbReference type="NCBI Taxonomy" id="2072580"/>
    <lineage>
        <taxon>Eukaryota</taxon>
        <taxon>Metazoa</taxon>
        <taxon>Ecdysozoa</taxon>
        <taxon>Tardigrada</taxon>
        <taxon>Eutardigrada</taxon>
        <taxon>Parachela</taxon>
        <taxon>Hypsibioidea</taxon>
        <taxon>Hypsibiidae</taxon>
        <taxon>Hypsibius</taxon>
    </lineage>
</organism>
<dbReference type="CDD" id="cd02961">
    <property type="entry name" value="PDI_a_family"/>
    <property type="match status" value="1"/>
</dbReference>
<sequence>MTFRTMRGLGVPLSLLAVLAVSVVVSAGDFELKQEKDVLLLNSKNFHHVVSTHEIVLVLFHVPWDNAYRAMLPEFEKAATQLEKDTPSVLLARLDTSLYPDVAKEVDIRGDAAQLIYYHLSKPYIFEEFGTADKLIKSLKDRSQLMYTPPRPHPELVDELSQHEFKTTLKKYDFAVVAFYRENCPSCVRLLVEYETAVVNLTDLPKARFFKTNLDTAPELVKEYEIAEVPILKIFRNGKMFNFKPEHKLVAAIIDYVKKQILPPYKEFDQLEKAEGWARSYPNKAAVIGVFEKTSGANFELFTDIANYFREDYNFAWVKKVPSNESPLSLRPVAIVDGSIAVYPPFRHLSHEDKKIHVYAGSQSFEELSKYIVKKTVPHVGQRTMRNKDTTYAVRPLLIGYIDVDWSKGNDDDTTFHRNKIAQVVGVSKEMTFAISDKREFKHELSRMGLSNYNEELLVGIIGTNGEYYPGPVVEMMNLKILTDFAQDYMKNKLKPYHRTQSPPTSDDSDDYPVKTVVGATFRKLVLRHDKPVALLAHRPNCPLCRTALNLLHDMGEEKSLYPGLVYAAMDFVANDPPARFTPKTYPTLFAVPPGDKKKPIVYPSRNFTREAVMEFLDLHIANYRHKDEL</sequence>
<proteinExistence type="inferred from homology"/>
<dbReference type="Pfam" id="PF00085">
    <property type="entry name" value="Thioredoxin"/>
    <property type="match status" value="2"/>
</dbReference>
<dbReference type="EMBL" id="MTYJ01000074">
    <property type="protein sequence ID" value="OQV16465.1"/>
    <property type="molecule type" value="Genomic_DNA"/>
</dbReference>
<accession>A0A1W0WMP8</accession>
<dbReference type="GO" id="GO:0034976">
    <property type="term" value="P:response to endoplasmic reticulum stress"/>
    <property type="evidence" value="ECO:0007669"/>
    <property type="project" value="TreeGrafter"/>
</dbReference>
<gene>
    <name evidence="10" type="ORF">BV898_09455</name>
</gene>
<keyword evidence="7" id="KW-0676">Redox-active center</keyword>
<feature type="domain" description="Thioredoxin" evidence="9">
    <location>
        <begin position="159"/>
        <end position="246"/>
    </location>
</feature>
<dbReference type="Proteomes" id="UP000192578">
    <property type="component" value="Unassembled WGS sequence"/>
</dbReference>
<evidence type="ECO:0000256" key="2">
    <source>
        <dbReference type="ARBA" id="ARBA00004319"/>
    </source>
</evidence>
<feature type="signal peptide" evidence="8">
    <location>
        <begin position="1"/>
        <end position="27"/>
    </location>
</feature>
<keyword evidence="8" id="KW-0732">Signal</keyword>
<evidence type="ECO:0000256" key="5">
    <source>
        <dbReference type="ARBA" id="ARBA00022824"/>
    </source>
</evidence>
<dbReference type="CDD" id="cd02981">
    <property type="entry name" value="PDI_b_family"/>
    <property type="match status" value="1"/>
</dbReference>
<evidence type="ECO:0000256" key="8">
    <source>
        <dbReference type="SAM" id="SignalP"/>
    </source>
</evidence>
<dbReference type="PANTHER" id="PTHR18929:SF132">
    <property type="entry name" value="PROTEIN DISULFIDE-ISOMERASE A3"/>
    <property type="match status" value="1"/>
</dbReference>